<dbReference type="Proteomes" id="UP000494206">
    <property type="component" value="Unassembled WGS sequence"/>
</dbReference>
<evidence type="ECO:0000256" key="9">
    <source>
        <dbReference type="ARBA" id="ARBA00022833"/>
    </source>
</evidence>
<evidence type="ECO:0000256" key="1">
    <source>
        <dbReference type="ARBA" id="ARBA00004496"/>
    </source>
</evidence>
<evidence type="ECO:0000256" key="14">
    <source>
        <dbReference type="ARBA" id="ARBA00058112"/>
    </source>
</evidence>
<keyword evidence="13" id="KW-0333">Golgi apparatus</keyword>
<dbReference type="SUPFAM" id="SSF57863">
    <property type="entry name" value="ArfGap/RecO-like zinc finger"/>
    <property type="match status" value="1"/>
</dbReference>
<evidence type="ECO:0000256" key="19">
    <source>
        <dbReference type="SAM" id="Coils"/>
    </source>
</evidence>
<dbReference type="PANTHER" id="PTHR46395">
    <property type="entry name" value="ADP-RIBOSYLATION FACTOR GTPASE-ACTIVATING PROTEIN 1"/>
    <property type="match status" value="1"/>
</dbReference>
<dbReference type="GO" id="GO:0032012">
    <property type="term" value="P:regulation of ARF protein signal transduction"/>
    <property type="evidence" value="ECO:0007669"/>
    <property type="project" value="TreeGrafter"/>
</dbReference>
<comment type="function">
    <text evidence="14">GTPase-activating protein (GAP) for the ADP ribosylation factor 1 (ARF1). Involved in membrane trafficking and /or vesicle transport. Promotes hydrolysis of the ARF1-bound GTP and thus, is required for the dissociation of coat proteins from Golgi-derived membranes and vesicles, a prerequisite for vesicle's fusion with target compartment. Probably regulates ARF1-mediated transport via its interaction with the KDELR proteins and TMED2. Overexpression induces the redistribution of the entire Golgi complex to the endoplasmic reticulum, as when ARF1 is deactivated. Its activity is stimulated by phosphoinosides and inhibited by phosphatidylcholine.</text>
</comment>
<evidence type="ECO:0000313" key="22">
    <source>
        <dbReference type="EMBL" id="CAB3408400.1"/>
    </source>
</evidence>
<keyword evidence="7" id="KW-0479">Metal-binding</keyword>
<dbReference type="PRINTS" id="PR00405">
    <property type="entry name" value="REVINTRACTNG"/>
</dbReference>
<evidence type="ECO:0000256" key="2">
    <source>
        <dbReference type="ARBA" id="ARBA00004555"/>
    </source>
</evidence>
<feature type="coiled-coil region" evidence="19">
    <location>
        <begin position="62"/>
        <end position="110"/>
    </location>
</feature>
<reference evidence="22 23" key="1">
    <citation type="submission" date="2020-04" db="EMBL/GenBank/DDBJ databases">
        <authorList>
            <person name="Laetsch R D."/>
            <person name="Stevens L."/>
            <person name="Kumar S."/>
            <person name="Blaxter L. M."/>
        </authorList>
    </citation>
    <scope>NUCLEOTIDE SEQUENCE [LARGE SCALE GENOMIC DNA]</scope>
</reference>
<dbReference type="AlphaFoldDB" id="A0A8S1F6A3"/>
<evidence type="ECO:0000256" key="13">
    <source>
        <dbReference type="ARBA" id="ARBA00023034"/>
    </source>
</evidence>
<dbReference type="SMART" id="SM00105">
    <property type="entry name" value="ArfGap"/>
    <property type="match status" value="1"/>
</dbReference>
<keyword evidence="4" id="KW-0343">GTPase activation</keyword>
<feature type="region of interest" description="Disordered" evidence="20">
    <location>
        <begin position="601"/>
        <end position="688"/>
    </location>
</feature>
<comment type="caution">
    <text evidence="22">The sequence shown here is derived from an EMBL/GenBank/DDBJ whole genome shotgun (WGS) entry which is preliminary data.</text>
</comment>
<dbReference type="GO" id="GO:0030100">
    <property type="term" value="P:regulation of endocytosis"/>
    <property type="evidence" value="ECO:0007669"/>
    <property type="project" value="TreeGrafter"/>
</dbReference>
<gene>
    <name evidence="22" type="ORF">CBOVIS_LOCUS10185</name>
</gene>
<evidence type="ECO:0000259" key="21">
    <source>
        <dbReference type="PROSITE" id="PS50115"/>
    </source>
</evidence>
<dbReference type="InterPro" id="IPR001164">
    <property type="entry name" value="ArfGAP_dom"/>
</dbReference>
<dbReference type="GO" id="GO:0016192">
    <property type="term" value="P:vesicle-mediated transport"/>
    <property type="evidence" value="ECO:0007669"/>
    <property type="project" value="UniProtKB-KW"/>
</dbReference>
<keyword evidence="6" id="KW-0597">Phosphoprotein</keyword>
<feature type="region of interest" description="Disordered" evidence="20">
    <location>
        <begin position="458"/>
        <end position="488"/>
    </location>
</feature>
<evidence type="ECO:0000256" key="8">
    <source>
        <dbReference type="ARBA" id="ARBA00022771"/>
    </source>
</evidence>
<evidence type="ECO:0000256" key="4">
    <source>
        <dbReference type="ARBA" id="ARBA00022468"/>
    </source>
</evidence>
<keyword evidence="23" id="KW-1185">Reference proteome</keyword>
<dbReference type="PROSITE" id="PS50115">
    <property type="entry name" value="ARFGAP"/>
    <property type="match status" value="1"/>
</dbReference>
<evidence type="ECO:0000313" key="23">
    <source>
        <dbReference type="Proteomes" id="UP000494206"/>
    </source>
</evidence>
<keyword evidence="12" id="KW-0007">Acetylation</keyword>
<evidence type="ECO:0000256" key="16">
    <source>
        <dbReference type="ARBA" id="ARBA00077418"/>
    </source>
</evidence>
<feature type="domain" description="Arf-GAP" evidence="21">
    <location>
        <begin position="292"/>
        <end position="409"/>
    </location>
</feature>
<evidence type="ECO:0000256" key="20">
    <source>
        <dbReference type="SAM" id="MobiDB-lite"/>
    </source>
</evidence>
<evidence type="ECO:0000256" key="18">
    <source>
        <dbReference type="PROSITE-ProRule" id="PRU00288"/>
    </source>
</evidence>
<dbReference type="FunFam" id="1.10.220.150:FF:000008">
    <property type="entry name" value="ADP-ribosylation factor GTPase activating protein 1"/>
    <property type="match status" value="1"/>
</dbReference>
<evidence type="ECO:0000256" key="7">
    <source>
        <dbReference type="ARBA" id="ARBA00022723"/>
    </source>
</evidence>
<evidence type="ECO:0000256" key="15">
    <source>
        <dbReference type="ARBA" id="ARBA00071258"/>
    </source>
</evidence>
<dbReference type="GO" id="GO:0008270">
    <property type="term" value="F:zinc ion binding"/>
    <property type="evidence" value="ECO:0007669"/>
    <property type="project" value="UniProtKB-KW"/>
</dbReference>
<keyword evidence="11" id="KW-0653">Protein transport</keyword>
<evidence type="ECO:0000256" key="5">
    <source>
        <dbReference type="ARBA" id="ARBA00022490"/>
    </source>
</evidence>
<protein>
    <recommendedName>
        <fullName evidence="15">ADP-ribosylation factor GTPase-activating protein 1</fullName>
    </recommendedName>
    <alternativeName>
        <fullName evidence="17">ADP-ribosylation factor 1 GTPase-activating protein</fullName>
    </alternativeName>
    <alternativeName>
        <fullName evidence="16">ARF1-directed GTPase-activating protein</fullName>
    </alternativeName>
</protein>
<feature type="region of interest" description="Disordered" evidence="20">
    <location>
        <begin position="216"/>
        <end position="243"/>
    </location>
</feature>
<keyword evidence="5" id="KW-0963">Cytoplasm</keyword>
<dbReference type="InterPro" id="IPR037278">
    <property type="entry name" value="ARFGAP/RecO"/>
</dbReference>
<evidence type="ECO:0000256" key="3">
    <source>
        <dbReference type="ARBA" id="ARBA00022448"/>
    </source>
</evidence>
<accession>A0A8S1F6A3</accession>
<proteinExistence type="predicted"/>
<feature type="compositionally biased region" description="Basic and acidic residues" evidence="20">
    <location>
        <begin position="614"/>
        <end position="644"/>
    </location>
</feature>
<evidence type="ECO:0000256" key="12">
    <source>
        <dbReference type="ARBA" id="ARBA00022990"/>
    </source>
</evidence>
<dbReference type="GO" id="GO:0000139">
    <property type="term" value="C:Golgi membrane"/>
    <property type="evidence" value="ECO:0007669"/>
    <property type="project" value="TreeGrafter"/>
</dbReference>
<sequence>MNVELKQLFMNPGQLVDVRLKELANRMEFQKMMSDHLLDHLKKERLKKQKMEAYVKSKLKDFEKKQKEIDKLNEWIKMAEQKLMEAEEQKNAQNQMIDMLQRELQASKEADEEIVHNAIDNGPSMEFRFEPMPKAGSVTGASSVSSFNISSPFVSPAPSEAHLESFDSIPLISRQDALSSMKTPSKSKKEPSSFSAAFNEMLTPSRAFVKTIVSSEYNESRSSTTTTSPRKRERFTEREQRFPSPVRALRRNASQAGTSVKFGVEVRNGSVNTLELTRNLTRHDSMASPRTRRVLKELRPLDENNFCFECEANNPQWVSVTYGIWICLECSGIHRSLGVHLSFVRSVTMDKWKDIELAKMKAGGNRKFNEFLQSQPDYKENWTIQEKYNSRAAALFRDKVACEAEGKTWILSESPARNYVPPTLGGGSNASRNTSKTSGNSSLGSYYGGNSSYSQSLGDGAYGNSDGGSKYQGFGNEPYDPNKQNNSDDVLAGALSSLSMGWSMLSKGATTAAALAKDVGMQATQKASQLTNDMSQNNSLFGGVASKATEVGSKSWDGLSQFVKSPSLQAFSGILAKTGYEDFGGGSSSKDEFNEWLQSANLPKGTSEGANHISSEEVVQKVSTEKKARSPKPKETLKPTEKEMPSSSTIAQFEASVDKVKSSAPKPAKKVEKVEKGWDDDAWDILNQ</sequence>
<keyword evidence="9" id="KW-0862">Zinc</keyword>
<feature type="region of interest" description="Disordered" evidence="20">
    <location>
        <begin position="422"/>
        <end position="442"/>
    </location>
</feature>
<keyword evidence="8 18" id="KW-0863">Zinc-finger</keyword>
<dbReference type="GO" id="GO:0005096">
    <property type="term" value="F:GTPase activator activity"/>
    <property type="evidence" value="ECO:0007669"/>
    <property type="project" value="UniProtKB-KW"/>
</dbReference>
<keyword evidence="3" id="KW-0813">Transport</keyword>
<dbReference type="GO" id="GO:0015031">
    <property type="term" value="P:protein transport"/>
    <property type="evidence" value="ECO:0007669"/>
    <property type="project" value="UniProtKB-KW"/>
</dbReference>
<dbReference type="CDD" id="cd08830">
    <property type="entry name" value="ArfGap_ArfGap1"/>
    <property type="match status" value="1"/>
</dbReference>
<dbReference type="InterPro" id="IPR038508">
    <property type="entry name" value="ArfGAP_dom_sf"/>
</dbReference>
<evidence type="ECO:0000256" key="17">
    <source>
        <dbReference type="ARBA" id="ARBA00081514"/>
    </source>
</evidence>
<dbReference type="OrthoDB" id="983479at2759"/>
<feature type="compositionally biased region" description="Low complexity" evidence="20">
    <location>
        <begin position="216"/>
        <end position="228"/>
    </location>
</feature>
<dbReference type="EMBL" id="CADEPM010000007">
    <property type="protein sequence ID" value="CAB3408400.1"/>
    <property type="molecule type" value="Genomic_DNA"/>
</dbReference>
<dbReference type="Pfam" id="PF01412">
    <property type="entry name" value="ArfGap"/>
    <property type="match status" value="1"/>
</dbReference>
<evidence type="ECO:0000256" key="6">
    <source>
        <dbReference type="ARBA" id="ARBA00022553"/>
    </source>
</evidence>
<keyword evidence="10" id="KW-0931">ER-Golgi transport</keyword>
<dbReference type="PANTHER" id="PTHR46395:SF1">
    <property type="entry name" value="ADP-RIBOSYLATION FACTOR GTPASE-ACTIVATING PROTEIN 1"/>
    <property type="match status" value="1"/>
</dbReference>
<evidence type="ECO:0000256" key="10">
    <source>
        <dbReference type="ARBA" id="ARBA00022892"/>
    </source>
</evidence>
<comment type="subcellular location">
    <subcellularLocation>
        <location evidence="1">Cytoplasm</location>
    </subcellularLocation>
    <subcellularLocation>
        <location evidence="2">Golgi apparatus</location>
    </subcellularLocation>
</comment>
<name>A0A8S1F6A3_9PELO</name>
<dbReference type="Gene3D" id="1.10.220.150">
    <property type="entry name" value="Arf GTPase activating protein"/>
    <property type="match status" value="1"/>
</dbReference>
<keyword evidence="19" id="KW-0175">Coiled coil</keyword>
<feature type="compositionally biased region" description="Basic and acidic residues" evidence="20">
    <location>
        <begin position="669"/>
        <end position="679"/>
    </location>
</feature>
<organism evidence="22 23">
    <name type="scientific">Caenorhabditis bovis</name>
    <dbReference type="NCBI Taxonomy" id="2654633"/>
    <lineage>
        <taxon>Eukaryota</taxon>
        <taxon>Metazoa</taxon>
        <taxon>Ecdysozoa</taxon>
        <taxon>Nematoda</taxon>
        <taxon>Chromadorea</taxon>
        <taxon>Rhabditida</taxon>
        <taxon>Rhabditina</taxon>
        <taxon>Rhabditomorpha</taxon>
        <taxon>Rhabditoidea</taxon>
        <taxon>Rhabditidae</taxon>
        <taxon>Peloderinae</taxon>
        <taxon>Caenorhabditis</taxon>
    </lineage>
</organism>
<evidence type="ECO:0000256" key="11">
    <source>
        <dbReference type="ARBA" id="ARBA00022927"/>
    </source>
</evidence>